<dbReference type="Pfam" id="PF00237">
    <property type="entry name" value="Ribosomal_L22"/>
    <property type="match status" value="1"/>
</dbReference>
<dbReference type="STRING" id="1798492.A3C89_02535"/>
<protein>
    <recommendedName>
        <fullName evidence="6 7">Large ribosomal subunit protein uL22</fullName>
    </recommendedName>
</protein>
<organism evidence="11 12">
    <name type="scientific">Candidatus Kaiserbacteria bacterium RIFCSPHIGHO2_02_FULL_50_50</name>
    <dbReference type="NCBI Taxonomy" id="1798492"/>
    <lineage>
        <taxon>Bacteria</taxon>
        <taxon>Candidatus Kaiseribacteriota</taxon>
    </lineage>
</organism>
<keyword evidence="5 7" id="KW-0687">Ribonucleoprotein</keyword>
<dbReference type="HAMAP" id="MF_01331_B">
    <property type="entry name" value="Ribosomal_uL22_B"/>
    <property type="match status" value="1"/>
</dbReference>
<comment type="function">
    <text evidence="7">The globular domain of the protein is located near the polypeptide exit tunnel on the outside of the subunit, while an extended beta-hairpin is found that lines the wall of the exit tunnel in the center of the 70S ribosome.</text>
</comment>
<dbReference type="PANTHER" id="PTHR13501:SF8">
    <property type="entry name" value="LARGE RIBOSOMAL SUBUNIT PROTEIN UL22M"/>
    <property type="match status" value="1"/>
</dbReference>
<keyword evidence="2 7" id="KW-0699">rRNA-binding</keyword>
<evidence type="ECO:0000256" key="2">
    <source>
        <dbReference type="ARBA" id="ARBA00022730"/>
    </source>
</evidence>
<dbReference type="SUPFAM" id="SSF54843">
    <property type="entry name" value="Ribosomal protein L22"/>
    <property type="match status" value="1"/>
</dbReference>
<dbReference type="InterPro" id="IPR001063">
    <property type="entry name" value="Ribosomal_uL22"/>
</dbReference>
<keyword evidence="3 7" id="KW-0694">RNA-binding</keyword>
<dbReference type="InterPro" id="IPR005727">
    <property type="entry name" value="Ribosomal_uL22_bac/chlpt-type"/>
</dbReference>
<evidence type="ECO:0000256" key="5">
    <source>
        <dbReference type="ARBA" id="ARBA00023274"/>
    </source>
</evidence>
<comment type="caution">
    <text evidence="11">The sequence shown here is derived from an EMBL/GenBank/DDBJ whole genome shotgun (WGS) entry which is preliminary data.</text>
</comment>
<dbReference type="PANTHER" id="PTHR13501">
    <property type="entry name" value="CHLOROPLAST 50S RIBOSOMAL PROTEIN L22-RELATED"/>
    <property type="match status" value="1"/>
</dbReference>
<accession>A0A1F6DDF3</accession>
<dbReference type="GO" id="GO:0022625">
    <property type="term" value="C:cytosolic large ribosomal subunit"/>
    <property type="evidence" value="ECO:0007669"/>
    <property type="project" value="TreeGrafter"/>
</dbReference>
<evidence type="ECO:0000256" key="3">
    <source>
        <dbReference type="ARBA" id="ARBA00022884"/>
    </source>
</evidence>
<dbReference type="EMBL" id="MFLF01000016">
    <property type="protein sequence ID" value="OGG59357.1"/>
    <property type="molecule type" value="Genomic_DNA"/>
</dbReference>
<evidence type="ECO:0000256" key="7">
    <source>
        <dbReference type="HAMAP-Rule" id="MF_01331"/>
    </source>
</evidence>
<evidence type="ECO:0000256" key="1">
    <source>
        <dbReference type="ARBA" id="ARBA00009451"/>
    </source>
</evidence>
<dbReference type="GO" id="GO:0003735">
    <property type="term" value="F:structural constituent of ribosome"/>
    <property type="evidence" value="ECO:0007669"/>
    <property type="project" value="InterPro"/>
</dbReference>
<comment type="subunit">
    <text evidence="7 9">Part of the 50S ribosomal subunit.</text>
</comment>
<proteinExistence type="inferred from homology"/>
<dbReference type="InterPro" id="IPR047867">
    <property type="entry name" value="Ribosomal_uL22_bac/org-type"/>
</dbReference>
<evidence type="ECO:0000313" key="11">
    <source>
        <dbReference type="EMBL" id="OGG59357.1"/>
    </source>
</evidence>
<gene>
    <name evidence="7" type="primary">rplV</name>
    <name evidence="11" type="ORF">A3C89_02535</name>
</gene>
<dbReference type="AlphaFoldDB" id="A0A1F6DDF3"/>
<name>A0A1F6DDF3_9BACT</name>
<evidence type="ECO:0000256" key="6">
    <source>
        <dbReference type="ARBA" id="ARBA00035207"/>
    </source>
</evidence>
<comment type="function">
    <text evidence="7 10">This protein binds specifically to 23S rRNA; its binding is stimulated by other ribosomal proteins, e.g., L4, L17, and L20. It is important during the early stages of 50S assembly. It makes multiple contacts with different domains of the 23S rRNA in the assembled 50S subunit and ribosome.</text>
</comment>
<evidence type="ECO:0000313" key="12">
    <source>
        <dbReference type="Proteomes" id="UP000178794"/>
    </source>
</evidence>
<sequence length="107" mass="12008">MKAFLKNYRQSPRKTRLIADLVRGKTVAKALATLQFTEKRAAEQFTKLVNSAVANAKAQGIDDARLFIKKVTVDKGLVMKRYMPVARGSSHPINRRSSHIAIELEVK</sequence>
<dbReference type="GO" id="GO:0019843">
    <property type="term" value="F:rRNA binding"/>
    <property type="evidence" value="ECO:0007669"/>
    <property type="project" value="UniProtKB-UniRule"/>
</dbReference>
<comment type="similarity">
    <text evidence="1 7 8">Belongs to the universal ribosomal protein uL22 family.</text>
</comment>
<evidence type="ECO:0000256" key="4">
    <source>
        <dbReference type="ARBA" id="ARBA00022980"/>
    </source>
</evidence>
<reference evidence="11 12" key="1">
    <citation type="journal article" date="2016" name="Nat. Commun.">
        <title>Thousands of microbial genomes shed light on interconnected biogeochemical processes in an aquifer system.</title>
        <authorList>
            <person name="Anantharaman K."/>
            <person name="Brown C.T."/>
            <person name="Hug L.A."/>
            <person name="Sharon I."/>
            <person name="Castelle C.J."/>
            <person name="Probst A.J."/>
            <person name="Thomas B.C."/>
            <person name="Singh A."/>
            <person name="Wilkins M.J."/>
            <person name="Karaoz U."/>
            <person name="Brodie E.L."/>
            <person name="Williams K.H."/>
            <person name="Hubbard S.S."/>
            <person name="Banfield J.F."/>
        </authorList>
    </citation>
    <scope>NUCLEOTIDE SEQUENCE [LARGE SCALE GENOMIC DNA]</scope>
</reference>
<evidence type="ECO:0000256" key="8">
    <source>
        <dbReference type="RuleBase" id="RU004005"/>
    </source>
</evidence>
<keyword evidence="4 7" id="KW-0689">Ribosomal protein</keyword>
<dbReference type="GO" id="GO:0006412">
    <property type="term" value="P:translation"/>
    <property type="evidence" value="ECO:0007669"/>
    <property type="project" value="UniProtKB-UniRule"/>
</dbReference>
<evidence type="ECO:0000256" key="9">
    <source>
        <dbReference type="RuleBase" id="RU004006"/>
    </source>
</evidence>
<dbReference type="Proteomes" id="UP000178794">
    <property type="component" value="Unassembled WGS sequence"/>
</dbReference>
<dbReference type="InterPro" id="IPR036394">
    <property type="entry name" value="Ribosomal_uL22_sf"/>
</dbReference>
<dbReference type="CDD" id="cd00336">
    <property type="entry name" value="Ribosomal_L22"/>
    <property type="match status" value="1"/>
</dbReference>
<dbReference type="Gene3D" id="3.90.470.10">
    <property type="entry name" value="Ribosomal protein L22/L17"/>
    <property type="match status" value="1"/>
</dbReference>
<evidence type="ECO:0000256" key="10">
    <source>
        <dbReference type="RuleBase" id="RU004008"/>
    </source>
</evidence>
<dbReference type="NCBIfam" id="TIGR01044">
    <property type="entry name" value="rplV_bact"/>
    <property type="match status" value="1"/>
</dbReference>